<dbReference type="PANTHER" id="PTHR30075">
    <property type="entry name" value="GLYCYL-TRNA SYNTHETASE"/>
    <property type="match status" value="1"/>
</dbReference>
<accession>A0A6V8LZ31</accession>
<dbReference type="InterPro" id="IPR015944">
    <property type="entry name" value="Gly-tRNA-synth_bsu"/>
</dbReference>
<keyword evidence="3 10" id="KW-0963">Cytoplasm</keyword>
<dbReference type="PROSITE" id="PS50861">
    <property type="entry name" value="AA_TRNA_LIGASE_II_GLYAB"/>
    <property type="match status" value="1"/>
</dbReference>
<dbReference type="GO" id="GO:0005829">
    <property type="term" value="C:cytosol"/>
    <property type="evidence" value="ECO:0007669"/>
    <property type="project" value="TreeGrafter"/>
</dbReference>
<evidence type="ECO:0000256" key="8">
    <source>
        <dbReference type="ARBA" id="ARBA00023146"/>
    </source>
</evidence>
<evidence type="ECO:0000256" key="2">
    <source>
        <dbReference type="ARBA" id="ARBA00008226"/>
    </source>
</evidence>
<name>A0A6V8LZ31_9BACT</name>
<dbReference type="Pfam" id="PF05746">
    <property type="entry name" value="DALR_1"/>
    <property type="match status" value="1"/>
</dbReference>
<evidence type="ECO:0000256" key="6">
    <source>
        <dbReference type="ARBA" id="ARBA00022840"/>
    </source>
</evidence>
<dbReference type="RefSeq" id="WP_173086940.1">
    <property type="nucleotide sequence ID" value="NZ_BLTE01000023.1"/>
</dbReference>
<dbReference type="SUPFAM" id="SSF109604">
    <property type="entry name" value="HD-domain/PDEase-like"/>
    <property type="match status" value="1"/>
</dbReference>
<keyword evidence="4 10" id="KW-0436">Ligase</keyword>
<evidence type="ECO:0000256" key="1">
    <source>
        <dbReference type="ARBA" id="ARBA00004496"/>
    </source>
</evidence>
<dbReference type="InterPro" id="IPR006194">
    <property type="entry name" value="Gly-tRNA-synth_heterodimer"/>
</dbReference>
<dbReference type="PANTHER" id="PTHR30075:SF2">
    <property type="entry name" value="GLYCINE--TRNA LIGASE, CHLOROPLASTIC_MITOCHONDRIAL 2"/>
    <property type="match status" value="1"/>
</dbReference>
<dbReference type="GO" id="GO:0005524">
    <property type="term" value="F:ATP binding"/>
    <property type="evidence" value="ECO:0007669"/>
    <property type="project" value="UniProtKB-UniRule"/>
</dbReference>
<evidence type="ECO:0000256" key="5">
    <source>
        <dbReference type="ARBA" id="ARBA00022741"/>
    </source>
</evidence>
<dbReference type="GO" id="GO:0006426">
    <property type="term" value="P:glycyl-tRNA aminoacylation"/>
    <property type="evidence" value="ECO:0007669"/>
    <property type="project" value="UniProtKB-UniRule"/>
</dbReference>
<dbReference type="Proteomes" id="UP000494245">
    <property type="component" value="Unassembled WGS sequence"/>
</dbReference>
<comment type="caution">
    <text evidence="12">The sequence shown here is derived from an EMBL/GenBank/DDBJ whole genome shotgun (WGS) entry which is preliminary data.</text>
</comment>
<evidence type="ECO:0000259" key="11">
    <source>
        <dbReference type="Pfam" id="PF05746"/>
    </source>
</evidence>
<evidence type="ECO:0000256" key="10">
    <source>
        <dbReference type="HAMAP-Rule" id="MF_00255"/>
    </source>
</evidence>
<protein>
    <recommendedName>
        <fullName evidence="10">Glycine--tRNA ligase beta subunit</fullName>
        <ecNumber evidence="10">6.1.1.14</ecNumber>
    </recommendedName>
    <alternativeName>
        <fullName evidence="10">Glycyl-tRNA synthetase beta subunit</fullName>
        <shortName evidence="10">GlyRS</shortName>
    </alternativeName>
</protein>
<dbReference type="GO" id="GO:0006420">
    <property type="term" value="P:arginyl-tRNA aminoacylation"/>
    <property type="evidence" value="ECO:0007669"/>
    <property type="project" value="InterPro"/>
</dbReference>
<keyword evidence="6 10" id="KW-0067">ATP-binding</keyword>
<dbReference type="EMBL" id="BLTE01000023">
    <property type="protein sequence ID" value="GFK95801.1"/>
    <property type="molecule type" value="Genomic_DNA"/>
</dbReference>
<dbReference type="Pfam" id="PF02092">
    <property type="entry name" value="tRNA_synt_2f"/>
    <property type="match status" value="1"/>
</dbReference>
<keyword evidence="8 10" id="KW-0030">Aminoacyl-tRNA synthetase</keyword>
<evidence type="ECO:0000256" key="9">
    <source>
        <dbReference type="ARBA" id="ARBA00047937"/>
    </source>
</evidence>
<comment type="subunit">
    <text evidence="10">Tetramer of two alpha and two beta subunits.</text>
</comment>
<reference evidence="12 13" key="1">
    <citation type="submission" date="2020-04" db="EMBL/GenBank/DDBJ databases">
        <authorList>
            <consortium name="Desulfovibrio sp. FSS-1 genome sequencing consortium"/>
            <person name="Shimoshige H."/>
            <person name="Kobayashi H."/>
            <person name="Maekawa T."/>
        </authorList>
    </citation>
    <scope>NUCLEOTIDE SEQUENCE [LARGE SCALE GENOMIC DNA]</scope>
    <source>
        <strain evidence="12 13">SIID29052-01</strain>
    </source>
</reference>
<proteinExistence type="inferred from homology"/>
<evidence type="ECO:0000256" key="7">
    <source>
        <dbReference type="ARBA" id="ARBA00022917"/>
    </source>
</evidence>
<evidence type="ECO:0000313" key="12">
    <source>
        <dbReference type="EMBL" id="GFK95801.1"/>
    </source>
</evidence>
<dbReference type="HAMAP" id="MF_00255">
    <property type="entry name" value="Gly_tRNA_synth_beta"/>
    <property type="match status" value="1"/>
</dbReference>
<dbReference type="GO" id="GO:0004820">
    <property type="term" value="F:glycine-tRNA ligase activity"/>
    <property type="evidence" value="ECO:0007669"/>
    <property type="project" value="UniProtKB-UniRule"/>
</dbReference>
<evidence type="ECO:0000256" key="4">
    <source>
        <dbReference type="ARBA" id="ARBA00022598"/>
    </source>
</evidence>
<dbReference type="InterPro" id="IPR008909">
    <property type="entry name" value="DALR_anticod-bd"/>
</dbReference>
<keyword evidence="5 10" id="KW-0547">Nucleotide-binding</keyword>
<comment type="catalytic activity">
    <reaction evidence="9 10">
        <text>tRNA(Gly) + glycine + ATP = glycyl-tRNA(Gly) + AMP + diphosphate</text>
        <dbReference type="Rhea" id="RHEA:16013"/>
        <dbReference type="Rhea" id="RHEA-COMP:9664"/>
        <dbReference type="Rhea" id="RHEA-COMP:9683"/>
        <dbReference type="ChEBI" id="CHEBI:30616"/>
        <dbReference type="ChEBI" id="CHEBI:33019"/>
        <dbReference type="ChEBI" id="CHEBI:57305"/>
        <dbReference type="ChEBI" id="CHEBI:78442"/>
        <dbReference type="ChEBI" id="CHEBI:78522"/>
        <dbReference type="ChEBI" id="CHEBI:456215"/>
        <dbReference type="EC" id="6.1.1.14"/>
    </reaction>
</comment>
<reference evidence="12 13" key="2">
    <citation type="submission" date="2020-05" db="EMBL/GenBank/DDBJ databases">
        <title>Draft genome sequence of Desulfovibrio sp. strainFSS-1.</title>
        <authorList>
            <person name="Shimoshige H."/>
            <person name="Kobayashi H."/>
            <person name="Maekawa T."/>
        </authorList>
    </citation>
    <scope>NUCLEOTIDE SEQUENCE [LARGE SCALE GENOMIC DNA]</scope>
    <source>
        <strain evidence="12 13">SIID29052-01</strain>
    </source>
</reference>
<evidence type="ECO:0000256" key="3">
    <source>
        <dbReference type="ARBA" id="ARBA00022490"/>
    </source>
</evidence>
<gene>
    <name evidence="10 12" type="primary">glyS</name>
    <name evidence="12" type="ORF">NNJEOMEG_03669</name>
</gene>
<comment type="similarity">
    <text evidence="2 10">Belongs to the class-II aminoacyl-tRNA synthetase family.</text>
</comment>
<organism evidence="12 13">
    <name type="scientific">Fundidesulfovibrio magnetotacticus</name>
    <dbReference type="NCBI Taxonomy" id="2730080"/>
    <lineage>
        <taxon>Bacteria</taxon>
        <taxon>Pseudomonadati</taxon>
        <taxon>Thermodesulfobacteriota</taxon>
        <taxon>Desulfovibrionia</taxon>
        <taxon>Desulfovibrionales</taxon>
        <taxon>Desulfovibrionaceae</taxon>
        <taxon>Fundidesulfovibrio</taxon>
    </lineage>
</organism>
<evidence type="ECO:0000313" key="13">
    <source>
        <dbReference type="Proteomes" id="UP000494245"/>
    </source>
</evidence>
<feature type="domain" description="DALR anticodon binding" evidence="11">
    <location>
        <begin position="584"/>
        <end position="678"/>
    </location>
</feature>
<dbReference type="NCBIfam" id="TIGR00211">
    <property type="entry name" value="glyS"/>
    <property type="match status" value="1"/>
</dbReference>
<keyword evidence="7 10" id="KW-0648">Protein biosynthesis</keyword>
<sequence>MPSFLLEIGFEEMPSRFLASLCAELRQGLAGLLEQHKLGFAKVETWATPRRLTALVSELEAVQRREEEVVTGPPVRASYDASGNPTAAALGFAKGQGADFSDVFTVDTPKGQYLAVRKATGGAMALDLLPAICPAALKALNFPKKMHWGSLDYTFGRPIRWIVALLDDQVVPFEVARVASGRATRGHRVMGPGPWELGSADDYFSTLGEKGRVVLDAKARRVSILEQCEKAARAVGGKPVVNERLLEEVCGLVERPLVILGNFDPRYLELPREVLLTSMESHQKSFGVEDASGKLLPHFLTTSGIEPTDVALVRKGWERVLKARLEDARFFWETDLQASLDAWLAKLENVTFLAPLGSMGAKSRRVETLCAWLAAHLAPEMAASLPRAGRICKADLVSEMVGEFADLQGVMGGIYARRKGEKEAVAKAVAGQYLPLGPESPVPADLGGALLAVADKMDTLAGCFGLDMIPTGAADPYALRRQTLGVCRILVEHGLRLDLGELARAAFADYKGVTWKLDPEEARAKLVEFFGSRLKAWLLGRGVRPQVAEAALGAGFTDPWSLEARTAALTRFSKSQGFDQAVLAFKRAANIIRKQASSMELTGQVDKSLLVEPAELALAEALEATAARFETLWADDDYDALFGLLGELRPSVDAFFDNVMVMCEDEGQRRARLNLLRSLVDRLGRLADFSALQV</sequence>
<keyword evidence="13" id="KW-1185">Reference proteome</keyword>
<dbReference type="PRINTS" id="PR01045">
    <property type="entry name" value="TRNASYNTHGB"/>
</dbReference>
<comment type="subcellular location">
    <subcellularLocation>
        <location evidence="1 10">Cytoplasm</location>
    </subcellularLocation>
</comment>
<dbReference type="GO" id="GO:0004814">
    <property type="term" value="F:arginine-tRNA ligase activity"/>
    <property type="evidence" value="ECO:0007669"/>
    <property type="project" value="InterPro"/>
</dbReference>
<dbReference type="EC" id="6.1.1.14" evidence="10"/>
<dbReference type="AlphaFoldDB" id="A0A6V8LZ31"/>